<sequence>MNHEKEIAKRFIRNDDNTKFICSICLNAKSKCNDNKKPECNKRKSKSCPICQRGLENGVQISSENKLKLNKSDVKEKPARVMSNHLNSNTKTVQTSQTDVSHGLNLLNEVLTVFQSKKKLPIEKENHGKTVIVKDASVATEYLLSNKEIKPKLTVSKIFRLSIEDSIVNGNNNFTIVNYSQPQRNKNSQYSIDLSKHKSSSIPQMKLEELKNSLKEKAKSKDAIEEVNRMFATVKKNAVVESLGDTNRPMIRNGPRVLPVVKTKTYENECSNNTCTIDDNNSGFRKAKEIQNCKFCQTNNYLLSSGDFLLNPDSCHQIISDKMCSKCIHMVKCRHHNYRQIHDVCQHCCQRCMENRCHHNYCEENHDGDSCTSF</sequence>
<gene>
    <name evidence="1" type="ORF">PAPOLLO_LOCUS25531</name>
</gene>
<accession>A0A8S3Y4A1</accession>
<name>A0A8S3Y4A1_PARAO</name>
<evidence type="ECO:0000313" key="2">
    <source>
        <dbReference type="Proteomes" id="UP000691718"/>
    </source>
</evidence>
<organism evidence="1 2">
    <name type="scientific">Parnassius apollo</name>
    <name type="common">Apollo butterfly</name>
    <name type="synonym">Papilio apollo</name>
    <dbReference type="NCBI Taxonomy" id="110799"/>
    <lineage>
        <taxon>Eukaryota</taxon>
        <taxon>Metazoa</taxon>
        <taxon>Ecdysozoa</taxon>
        <taxon>Arthropoda</taxon>
        <taxon>Hexapoda</taxon>
        <taxon>Insecta</taxon>
        <taxon>Pterygota</taxon>
        <taxon>Neoptera</taxon>
        <taxon>Endopterygota</taxon>
        <taxon>Lepidoptera</taxon>
        <taxon>Glossata</taxon>
        <taxon>Ditrysia</taxon>
        <taxon>Papilionoidea</taxon>
        <taxon>Papilionidae</taxon>
        <taxon>Parnassiinae</taxon>
        <taxon>Parnassini</taxon>
        <taxon>Parnassius</taxon>
        <taxon>Parnassius</taxon>
    </lineage>
</organism>
<dbReference type="EMBL" id="CAJQZP010001539">
    <property type="protein sequence ID" value="CAG5053042.1"/>
    <property type="molecule type" value="Genomic_DNA"/>
</dbReference>
<proteinExistence type="predicted"/>
<dbReference type="AlphaFoldDB" id="A0A8S3Y4A1"/>
<dbReference type="OrthoDB" id="7410488at2759"/>
<protein>
    <submittedName>
        <fullName evidence="1">(apollo) hypothetical protein</fullName>
    </submittedName>
</protein>
<dbReference type="Proteomes" id="UP000691718">
    <property type="component" value="Unassembled WGS sequence"/>
</dbReference>
<comment type="caution">
    <text evidence="1">The sequence shown here is derived from an EMBL/GenBank/DDBJ whole genome shotgun (WGS) entry which is preliminary data.</text>
</comment>
<evidence type="ECO:0000313" key="1">
    <source>
        <dbReference type="EMBL" id="CAG5053042.1"/>
    </source>
</evidence>
<keyword evidence="2" id="KW-1185">Reference proteome</keyword>
<reference evidence="1" key="1">
    <citation type="submission" date="2021-04" db="EMBL/GenBank/DDBJ databases">
        <authorList>
            <person name="Tunstrom K."/>
        </authorList>
    </citation>
    <scope>NUCLEOTIDE SEQUENCE</scope>
</reference>